<name>A0A9K3KSX7_9STRA</name>
<comment type="caution">
    <text evidence="1">The sequence shown here is derived from an EMBL/GenBank/DDBJ whole genome shotgun (WGS) entry which is preliminary data.</text>
</comment>
<dbReference type="Proteomes" id="UP000693970">
    <property type="component" value="Unassembled WGS sequence"/>
</dbReference>
<accession>A0A9K3KSX7</accession>
<evidence type="ECO:0000313" key="2">
    <source>
        <dbReference type="Proteomes" id="UP000693970"/>
    </source>
</evidence>
<keyword evidence="2" id="KW-1185">Reference proteome</keyword>
<reference evidence="1" key="2">
    <citation type="submission" date="2021-04" db="EMBL/GenBank/DDBJ databases">
        <authorList>
            <person name="Podell S."/>
        </authorList>
    </citation>
    <scope>NUCLEOTIDE SEQUENCE</scope>
    <source>
        <strain evidence="1">Hildebrandi</strain>
    </source>
</reference>
<dbReference type="EMBL" id="JAGRRH010000019">
    <property type="protein sequence ID" value="KAG7349295.1"/>
    <property type="molecule type" value="Genomic_DNA"/>
</dbReference>
<evidence type="ECO:0000313" key="1">
    <source>
        <dbReference type="EMBL" id="KAG7349295.1"/>
    </source>
</evidence>
<dbReference type="AlphaFoldDB" id="A0A9K3KSX7"/>
<gene>
    <name evidence="1" type="ORF">IV203_011892</name>
</gene>
<proteinExistence type="predicted"/>
<sequence length="153" mass="17716">MRVGATFTFLEELRESLRKFAHKRGFSITSIGTKFCCSQCAESKCYTAKRLRMKHETATGKKRKRNNTRVGCSFQGSYTFVNYKEKKTDIDLASDTATAHEEAELLSTAEDLDYHQSPAFLTEAFIQFQELLKEALIDQNEVQQILHYLDKRW</sequence>
<dbReference type="OrthoDB" id="1426481at2759"/>
<reference evidence="1" key="1">
    <citation type="journal article" date="2021" name="Sci. Rep.">
        <title>Diploid genomic architecture of Nitzschia inconspicua, an elite biomass production diatom.</title>
        <authorList>
            <person name="Oliver A."/>
            <person name="Podell S."/>
            <person name="Pinowska A."/>
            <person name="Traller J.C."/>
            <person name="Smith S.R."/>
            <person name="McClure R."/>
            <person name="Beliaev A."/>
            <person name="Bohutskyi P."/>
            <person name="Hill E.A."/>
            <person name="Rabines A."/>
            <person name="Zheng H."/>
            <person name="Allen L.Z."/>
            <person name="Kuo A."/>
            <person name="Grigoriev I.V."/>
            <person name="Allen A.E."/>
            <person name="Hazlebeck D."/>
            <person name="Allen E.E."/>
        </authorList>
    </citation>
    <scope>NUCLEOTIDE SEQUENCE</scope>
    <source>
        <strain evidence="1">Hildebrandi</strain>
    </source>
</reference>
<organism evidence="1 2">
    <name type="scientific">Nitzschia inconspicua</name>
    <dbReference type="NCBI Taxonomy" id="303405"/>
    <lineage>
        <taxon>Eukaryota</taxon>
        <taxon>Sar</taxon>
        <taxon>Stramenopiles</taxon>
        <taxon>Ochrophyta</taxon>
        <taxon>Bacillariophyta</taxon>
        <taxon>Bacillariophyceae</taxon>
        <taxon>Bacillariophycidae</taxon>
        <taxon>Bacillariales</taxon>
        <taxon>Bacillariaceae</taxon>
        <taxon>Nitzschia</taxon>
    </lineage>
</organism>
<protein>
    <submittedName>
        <fullName evidence="1">Uncharacterized protein</fullName>
    </submittedName>
</protein>